<keyword evidence="3" id="KW-1185">Reference proteome</keyword>
<dbReference type="AlphaFoldDB" id="A0A4R6RAG0"/>
<gene>
    <name evidence="2" type="ORF">EDD54_3036</name>
</gene>
<evidence type="ECO:0000313" key="2">
    <source>
        <dbReference type="EMBL" id="TDP83080.1"/>
    </source>
</evidence>
<dbReference type="EMBL" id="SNXY01000009">
    <property type="protein sequence ID" value="TDP83080.1"/>
    <property type="molecule type" value="Genomic_DNA"/>
</dbReference>
<evidence type="ECO:0000259" key="1">
    <source>
        <dbReference type="Pfam" id="PF13439"/>
    </source>
</evidence>
<keyword evidence="2" id="KW-0808">Transferase</keyword>
<dbReference type="PANTHER" id="PTHR12526">
    <property type="entry name" value="GLYCOSYLTRANSFERASE"/>
    <property type="match status" value="1"/>
</dbReference>
<accession>A0A4R6RAG0</accession>
<name>A0A4R6RAG0_9HYPH</name>
<dbReference type="Gene3D" id="3.40.50.2000">
    <property type="entry name" value="Glycogen Phosphorylase B"/>
    <property type="match status" value="2"/>
</dbReference>
<dbReference type="GO" id="GO:0016757">
    <property type="term" value="F:glycosyltransferase activity"/>
    <property type="evidence" value="ECO:0007669"/>
    <property type="project" value="UniProtKB-ARBA"/>
</dbReference>
<comment type="caution">
    <text evidence="2">The sequence shown here is derived from an EMBL/GenBank/DDBJ whole genome shotgun (WGS) entry which is preliminary data.</text>
</comment>
<dbReference type="CDD" id="cd03801">
    <property type="entry name" value="GT4_PimA-like"/>
    <property type="match status" value="1"/>
</dbReference>
<dbReference type="RefSeq" id="WP_208112211.1">
    <property type="nucleotide sequence ID" value="NZ_BSPM01000009.1"/>
</dbReference>
<dbReference type="Pfam" id="PF13439">
    <property type="entry name" value="Glyco_transf_4"/>
    <property type="match status" value="1"/>
</dbReference>
<dbReference type="Proteomes" id="UP000294547">
    <property type="component" value="Unassembled WGS sequence"/>
</dbReference>
<protein>
    <submittedName>
        <fullName evidence="2">Glycosyltransferase involved in cell wall biosynthesis</fullName>
    </submittedName>
</protein>
<organism evidence="2 3">
    <name type="scientific">Oharaeibacter diazotrophicus</name>
    <dbReference type="NCBI Taxonomy" id="1920512"/>
    <lineage>
        <taxon>Bacteria</taxon>
        <taxon>Pseudomonadati</taxon>
        <taxon>Pseudomonadota</taxon>
        <taxon>Alphaproteobacteria</taxon>
        <taxon>Hyphomicrobiales</taxon>
        <taxon>Pleomorphomonadaceae</taxon>
        <taxon>Oharaeibacter</taxon>
    </lineage>
</organism>
<sequence>MRALPLKLFMTTDAVGGVFSYAVDLAHALVPYGVETTLAVLGPAMTPCQRETATVPGVDVLPLDLPLDWLAGSRCDVLAAAAAAVADRAAGADVVQLNAPALAAVRQPAPVVGVVHSCVASWWAAVRGGEPPADFSWRTDLLADGLARCDAVVVPSRAFGATVARLYGVAPEVVRNGRAAAPRRGPSPEPAGFAFTAGRLWDEGKDVATLDAAAARMAVPLLAAGPTTGPDGGAAVRLAHARALGALDAGAVRDLLARRPVFVSTALYEPFGLAVLEAAQAGCPLVLSDIPTFRELWGGAAILVPPRDPAAVADAVNRLAADPAEARERGAAAATRAARYGLDSMARAMAHLYDGLARGRTRRAVVVQPGAVA</sequence>
<dbReference type="InterPro" id="IPR028098">
    <property type="entry name" value="Glyco_trans_4-like_N"/>
</dbReference>
<proteinExistence type="predicted"/>
<feature type="domain" description="Glycosyltransferase subfamily 4-like N-terminal" evidence="1">
    <location>
        <begin position="15"/>
        <end position="177"/>
    </location>
</feature>
<dbReference type="SUPFAM" id="SSF53756">
    <property type="entry name" value="UDP-Glycosyltransferase/glycogen phosphorylase"/>
    <property type="match status" value="1"/>
</dbReference>
<reference evidence="2 3" key="1">
    <citation type="submission" date="2019-03" db="EMBL/GenBank/DDBJ databases">
        <title>Genomic Encyclopedia of Type Strains, Phase IV (KMG-IV): sequencing the most valuable type-strain genomes for metagenomic binning, comparative biology and taxonomic classification.</title>
        <authorList>
            <person name="Goeker M."/>
        </authorList>
    </citation>
    <scope>NUCLEOTIDE SEQUENCE [LARGE SCALE GENOMIC DNA]</scope>
    <source>
        <strain evidence="2 3">DSM 102969</strain>
    </source>
</reference>
<evidence type="ECO:0000313" key="3">
    <source>
        <dbReference type="Proteomes" id="UP000294547"/>
    </source>
</evidence>
<dbReference type="Pfam" id="PF13692">
    <property type="entry name" value="Glyco_trans_1_4"/>
    <property type="match status" value="1"/>
</dbReference>